<keyword evidence="2" id="KW-1185">Reference proteome</keyword>
<accession>A0AA97EN32</accession>
<reference evidence="2" key="1">
    <citation type="submission" date="2024-06" db="EMBL/GenBank/DDBJ databases">
        <title>Hwangdonia haimaensis gen. nov., sp. nov., a member of the family Flavobacteriaceae isolated from the haima cold seep.</title>
        <authorList>
            <person name="Li J."/>
        </authorList>
    </citation>
    <scope>NUCLEOTIDE SEQUENCE [LARGE SCALE GENOMIC DNA]</scope>
    <source>
        <strain evidence="2">SCSIO 19198</strain>
    </source>
</reference>
<proteinExistence type="predicted"/>
<sequence>MILKRDIKTLLRELDSYYNAEPHPRSTHYSKLALMELCGWIEESLDKIARRCVKNKILTTQYEDIMDSIVKNNYGFNYKRNFRKMMLQTIGVVKMEKLETQLNNTGKIGLLNATLDNLTIERNKAAHSTNAGVMLTFQAPSITLNQLEQIYPILRLMYSYAIKS</sequence>
<organism evidence="1 2">
    <name type="scientific">Hwangdonia lutea</name>
    <dbReference type="NCBI Taxonomy" id="3075823"/>
    <lineage>
        <taxon>Bacteria</taxon>
        <taxon>Pseudomonadati</taxon>
        <taxon>Bacteroidota</taxon>
        <taxon>Flavobacteriia</taxon>
        <taxon>Flavobacteriales</taxon>
        <taxon>Flavobacteriaceae</taxon>
        <taxon>Hwangdonia</taxon>
    </lineage>
</organism>
<dbReference type="EMBL" id="CP136521">
    <property type="protein sequence ID" value="WOD43475.1"/>
    <property type="molecule type" value="Genomic_DNA"/>
</dbReference>
<evidence type="ECO:0000313" key="2">
    <source>
        <dbReference type="Proteomes" id="UP001302486"/>
    </source>
</evidence>
<protein>
    <recommendedName>
        <fullName evidence="3">RiboL-PSP-HEPN domain-containing protein</fullName>
    </recommendedName>
</protein>
<gene>
    <name evidence="1" type="ORF">RNZ46_15910</name>
</gene>
<dbReference type="AlphaFoldDB" id="A0AA97EN32"/>
<dbReference type="Proteomes" id="UP001302486">
    <property type="component" value="Chromosome"/>
</dbReference>
<evidence type="ECO:0000313" key="1">
    <source>
        <dbReference type="EMBL" id="WOD43475.1"/>
    </source>
</evidence>
<evidence type="ECO:0008006" key="3">
    <source>
        <dbReference type="Google" id="ProtNLM"/>
    </source>
</evidence>
<name>A0AA97EN32_9FLAO</name>
<dbReference type="KEGG" id="hws:RNZ46_15910"/>
<dbReference type="RefSeq" id="WP_316983160.1">
    <property type="nucleotide sequence ID" value="NZ_CP136521.1"/>
</dbReference>